<dbReference type="PANTHER" id="PTHR43434">
    <property type="entry name" value="PHOSPHOGLYCOLATE PHOSPHATASE"/>
    <property type="match status" value="1"/>
</dbReference>
<dbReference type="Proteomes" id="UP001157167">
    <property type="component" value="Unassembled WGS sequence"/>
</dbReference>
<dbReference type="RefSeq" id="WP_284189106.1">
    <property type="nucleotide sequence ID" value="NZ_BSPX01000066.1"/>
</dbReference>
<sequence>MTCKLVVFDLDGTLADSFDTFRICLDEAAAEHGFRSLAGEDTQHIRRMSSRQLMDHLGVPIWKVPTLAVDMRRRMFARIDAIRPFPGADTTLRRLHDDGFALALLTSNTRDAARAVLGADTLALFQHLHCRTSLFGKRFKLRELLWTTRLAPQSVTCIGDEIRDADAARAVGMGFLGVAWGYTHPEALQAHCDAPLLKTLEALPERLSCSSTMAS</sequence>
<dbReference type="InterPro" id="IPR036412">
    <property type="entry name" value="HAD-like_sf"/>
</dbReference>
<dbReference type="InterPro" id="IPR041492">
    <property type="entry name" value="HAD_2"/>
</dbReference>
<dbReference type="SFLD" id="SFLDG01129">
    <property type="entry name" value="C1.5:_HAD__Beta-PGM__Phosphata"/>
    <property type="match status" value="1"/>
</dbReference>
<dbReference type="EMBL" id="BSPX01000066">
    <property type="protein sequence ID" value="GLT23941.1"/>
    <property type="molecule type" value="Genomic_DNA"/>
</dbReference>
<dbReference type="PANTHER" id="PTHR43434:SF13">
    <property type="entry name" value="PHOSPHOGLYCOLATE PHOSPHATASE"/>
    <property type="match status" value="1"/>
</dbReference>
<dbReference type="Pfam" id="PF13419">
    <property type="entry name" value="HAD_2"/>
    <property type="match status" value="1"/>
</dbReference>
<name>A0ABQ6FHK5_9RHOO</name>
<dbReference type="InterPro" id="IPR023198">
    <property type="entry name" value="PGP-like_dom2"/>
</dbReference>
<evidence type="ECO:0000313" key="2">
    <source>
        <dbReference type="Proteomes" id="UP001157167"/>
    </source>
</evidence>
<evidence type="ECO:0000313" key="1">
    <source>
        <dbReference type="EMBL" id="GLT23941.1"/>
    </source>
</evidence>
<dbReference type="Gene3D" id="1.10.150.240">
    <property type="entry name" value="Putative phosphatase, domain 2"/>
    <property type="match status" value="1"/>
</dbReference>
<keyword evidence="2" id="KW-1185">Reference proteome</keyword>
<protein>
    <submittedName>
        <fullName evidence="1">Phosphoglycolate phosphatase</fullName>
    </submittedName>
</protein>
<dbReference type="Gene3D" id="3.40.50.1000">
    <property type="entry name" value="HAD superfamily/HAD-like"/>
    <property type="match status" value="1"/>
</dbReference>
<dbReference type="InterPro" id="IPR050155">
    <property type="entry name" value="HAD-like_hydrolase_sf"/>
</dbReference>
<dbReference type="InterPro" id="IPR023214">
    <property type="entry name" value="HAD_sf"/>
</dbReference>
<dbReference type="SUPFAM" id="SSF56784">
    <property type="entry name" value="HAD-like"/>
    <property type="match status" value="1"/>
</dbReference>
<accession>A0ABQ6FHK5</accession>
<gene>
    <name evidence="1" type="ORF">GCM10007933_34120</name>
</gene>
<dbReference type="SFLD" id="SFLDS00003">
    <property type="entry name" value="Haloacid_Dehalogenase"/>
    <property type="match status" value="1"/>
</dbReference>
<organism evidence="1 2">
    <name type="scientific">Zoogloea oryzae</name>
    <dbReference type="NCBI Taxonomy" id="310767"/>
    <lineage>
        <taxon>Bacteria</taxon>
        <taxon>Pseudomonadati</taxon>
        <taxon>Pseudomonadota</taxon>
        <taxon>Betaproteobacteria</taxon>
        <taxon>Rhodocyclales</taxon>
        <taxon>Zoogloeaceae</taxon>
        <taxon>Zoogloea</taxon>
    </lineage>
</organism>
<comment type="caution">
    <text evidence="1">The sequence shown here is derived from an EMBL/GenBank/DDBJ whole genome shotgun (WGS) entry which is preliminary data.</text>
</comment>
<proteinExistence type="predicted"/>
<reference evidence="2" key="1">
    <citation type="journal article" date="2019" name="Int. J. Syst. Evol. Microbiol.">
        <title>The Global Catalogue of Microorganisms (GCM) 10K type strain sequencing project: providing services to taxonomists for standard genome sequencing and annotation.</title>
        <authorList>
            <consortium name="The Broad Institute Genomics Platform"/>
            <consortium name="The Broad Institute Genome Sequencing Center for Infectious Disease"/>
            <person name="Wu L."/>
            <person name="Ma J."/>
        </authorList>
    </citation>
    <scope>NUCLEOTIDE SEQUENCE [LARGE SCALE GENOMIC DNA]</scope>
    <source>
        <strain evidence="2">NBRC 102407</strain>
    </source>
</reference>